<dbReference type="InterPro" id="IPR020841">
    <property type="entry name" value="PKS_Beta-ketoAc_synthase_dom"/>
</dbReference>
<reference evidence="9 10" key="1">
    <citation type="submission" date="2018-09" db="EMBL/GenBank/DDBJ databases">
        <authorList>
            <person name="Livingstone P.G."/>
            <person name="Whitworth D.E."/>
        </authorList>
    </citation>
    <scope>NUCLEOTIDE SEQUENCE [LARGE SCALE GENOMIC DNA]</scope>
    <source>
        <strain evidence="9 10">CA031B</strain>
    </source>
</reference>
<dbReference type="SMART" id="SM00825">
    <property type="entry name" value="PKS_KS"/>
    <property type="match status" value="1"/>
</dbReference>
<dbReference type="PANTHER" id="PTHR45527:SF1">
    <property type="entry name" value="FATTY ACID SYNTHASE"/>
    <property type="match status" value="1"/>
</dbReference>
<dbReference type="Pfam" id="PF00550">
    <property type="entry name" value="PP-binding"/>
    <property type="match status" value="5"/>
</dbReference>
<dbReference type="InterPro" id="IPR018201">
    <property type="entry name" value="Ketoacyl_synth_AS"/>
</dbReference>
<dbReference type="Gene3D" id="3.30.70.250">
    <property type="entry name" value="Malonyl-CoA ACP transacylase, ACP-binding"/>
    <property type="match status" value="1"/>
</dbReference>
<evidence type="ECO:0000259" key="8">
    <source>
        <dbReference type="PROSITE" id="PS52004"/>
    </source>
</evidence>
<evidence type="ECO:0000256" key="4">
    <source>
        <dbReference type="ARBA" id="ARBA00022679"/>
    </source>
</evidence>
<dbReference type="PROSITE" id="PS50075">
    <property type="entry name" value="CARRIER"/>
    <property type="match status" value="5"/>
</dbReference>
<feature type="compositionally biased region" description="Low complexity" evidence="6">
    <location>
        <begin position="5275"/>
        <end position="5297"/>
    </location>
</feature>
<evidence type="ECO:0000256" key="2">
    <source>
        <dbReference type="ARBA" id="ARBA00022450"/>
    </source>
</evidence>
<dbReference type="CDD" id="cd17646">
    <property type="entry name" value="A_NRPS_AB3403-like"/>
    <property type="match status" value="1"/>
</dbReference>
<feature type="region of interest" description="Disordered" evidence="6">
    <location>
        <begin position="4284"/>
        <end position="4320"/>
    </location>
</feature>
<dbReference type="InterPro" id="IPR032821">
    <property type="entry name" value="PKS_assoc"/>
</dbReference>
<dbReference type="CDD" id="cd12117">
    <property type="entry name" value="A_NRPS_Srf_like"/>
    <property type="match status" value="3"/>
</dbReference>
<dbReference type="InterPro" id="IPR023213">
    <property type="entry name" value="CAT-like_dom_sf"/>
</dbReference>
<dbReference type="InterPro" id="IPR036736">
    <property type="entry name" value="ACP-like_sf"/>
</dbReference>
<dbReference type="Pfam" id="PF22621">
    <property type="entry name" value="CurL-like_PKS_C"/>
    <property type="match status" value="1"/>
</dbReference>
<dbReference type="Gene3D" id="3.30.300.30">
    <property type="match status" value="4"/>
</dbReference>
<dbReference type="RefSeq" id="WP_120630761.1">
    <property type="nucleotide sequence ID" value="NZ_RAWI01000168.1"/>
</dbReference>
<dbReference type="NCBIfam" id="NF003417">
    <property type="entry name" value="PRK04813.1"/>
    <property type="match status" value="4"/>
</dbReference>
<dbReference type="Pfam" id="PF00501">
    <property type="entry name" value="AMP-binding"/>
    <property type="match status" value="4"/>
</dbReference>
<feature type="domain" description="Ketosynthase family 3 (KS3)" evidence="8">
    <location>
        <begin position="4324"/>
        <end position="4752"/>
    </location>
</feature>
<dbReference type="SUPFAM" id="SSF47336">
    <property type="entry name" value="ACP-like"/>
    <property type="match status" value="5"/>
</dbReference>
<comment type="cofactor">
    <cofactor evidence="1">
        <name>pantetheine 4'-phosphate</name>
        <dbReference type="ChEBI" id="CHEBI:47942"/>
    </cofactor>
</comment>
<sequence>MAPTPEQKRARLAELLREKLRPSHRVPASFAQERLWFQERLAPGQAGLDLIQSVRLSGKLDVESLAGSLNEVVRRHAALRTTFVEQDGRPWQHIAPALTVPLPVERVADADAAWRRLREEARAPFDLEQGPLLRAALFVISDSDHLLMLKLHHAVSDGWSLGVLVQELGAAYEALAAGEPVTLPELPLQYPEYSVWQRESLRGPALESQLEWWRSRLDARAVLTLPTDRPRGAQGDPRGATVSALLPPELLQRLSALARQEGSTLFTVLLAGFKVLLLRYSGQDDLTVGTPIAGRSRAELERLIGLFVNTLALRTSLEGDPSFRALIARVQASALGAFAHQDVPFEKLVEVLQPPRHLDVPPFFQVMFALQNAPLSLARHAGISLDARSVDRGFSQFDLTLFAIERPEGLRLTAEYRTALFDEATVARLLGHLRNLLEDAVARPEARLSELSLLDAEERQRVLHAWNGPREAFARGVLLHQLVEAQVARTPDAVAVTFEGASLTYARLDARANQLAWHLRRLGVGPEVRVGLLLERSLELVVALLATLKAGGVYVPFDPSFPAQRLAWMAEDARPAVFLTQERLVSRLPVHDGTVLRLDSQWEEVECQPSATPPPVSPEEALAYVIFTSGSTGRPKGAMNAHPGIINRLLWMQGAHPLSPDDAVLQKTPFSFDVSLWEFFWPLMTGARLVVARPGGHQEPGYLADLIARERVTTTHFVPSMLQVFLEEPGLERCASLRQVVCSGEALPLELAERCLERLPTVRLHNLYGPTEAAVEVTAHECVRGKLGRSVPIGHPVANTQIRLLDATLRPVPQGVPGELFIGGVQVGRGYLGRPELTAERFVPDAYGDTPGARLYRTGDVARWLPDGAIEYLGRTDFQVKVRGLRIELGEIEAALEQHPAVRQAVVVARAGTTASDTRLVAYLVGRADAPRVETEALRAFLVEKLPEYMVPATFVPLDALPLTASGKVDRKALPVPDAATVVAPVHVAPRTPTEERLAALWTELLRVERVGVHDDFFALGGHSLLATQLLSRIRAAFQFELPLRAVFKTSTLGALASAIDAGQGHAPGVQELPLRSVSRDEDLPLSFAQQRLWFLDQLQPGSVAYNLPGSVLIEGDLQAGALRQALDALVQRHEVLRTTFAAGPHGPVQRIASDTACPFETVDLGTLAPEPREARLREVISEQARRSFDLARGPLFRAVLVRLEETRHVLLVLTHHIASDGWSTGILVRELVALYRALASGETPALPPLPVQYADFASWQRQRMQGELLATQLGWWREQLAGAPPLLMLPTDRPRPAVQTVNGDHLPVRLPRRLADAVHAVAKQEGVTPFMVLLAAYQFLLSRYAGQEDVSVGAPVAGRTRAETEGLIGFFVNTLVLRARIDPRASFRTLLAQVKATTLGAFEHQDVPFEKLVEELQPARDTSHTPFFQVTLTLQNAPTTEWRAPGLTLREVPSPVTSSKYDFSLILEESPDGFTGGLHYNTDLFDAAFLQGLLRDYATLLEALPGQLDSPMERLSLLAGEDRRRVLEDWSGAPAVRDFSRQSIPARFAQQVALAPNALALVSEEGNDTYGDLDARSNQLARHLRALGIAEGSRVAVLLPRSRELILSLLAVLKAGAAYVPVDLNAPPERWSLLLEQSGAALVVTVASLADELPALLTPLVLLDEESSSLASRPATALPAPGLEGDSLAYVLFTSGSTGLPKGVCVPHRAVLRLVVDNDFLRFGSEEVVLQLAPAAFDASTLEIWGALLNGARLVLAPPGELSLARIAETLARHRVTTLWLTAALFEQMAVHHPDALAAVPQVLAGGDVLPAVRVREHLARIGPDAVLVNGYGPTENTTFSTTHAMHSGDPVGASVPIGRPLPHSTAYVLDAALRPVPPGLPGELYVGGEGLAWGYLRQPALTAERFLPHPFSTTPGARLYRTGDRARWRADGTLDFLGRTDFQVKLRGFRIEPGEVEAALRALPGVHEAVAVVREAPAGDKRLVAYVVGEALEGQALRSALQQRLPDYLIPGAFVVLEAMPLNANGKLDRSALPEPEAPVAAERFVAPRDAIEEQLAGLFGEVLHVARVGIHDDFFDLGGHSLLATQVVSRLRSAFGVELPLGDLFAAPTVETLAVRVAALRAREDSAPRVPLLVATPRTGPVPLSFAQQRLWFLDQLQPGSAFYNVPGVLVLGGTLNASALEQSLQALVQRHEALRTTFASEGDSPVQRIHAEGRLSLSVIDLESLPEERREAEARRHSAVEATRPFDLGTGPLVRAVLVRLEARRHWLLLTLHHIVSDGWSIGVFARELGSLYRAFASGQPAALPALPLQYADFSLWQRQWLRGDVLQAELDWWRQQLVDAPTALELPTDKPRPATQSFRGASLPVTLSPELSASVKALAAREGATAFMVLLAGFQLLLSRYAGQDDVLVGSAIANRNRAETEGLIGFFVNTLVLRARIDPRASFRSLLAQVKATTLAAYAHQDLPFEKLVEGMQGARDLSRSPLFQVAFTLQNAPVGALELPGLRLELRSGEITTAKFDLDFSLQERDGAFSGELNFSTDLFTPTTVARMVTHLQALLGALTSRPEVPVSRHSLLQGSERQRVLVDWNATHRPLTPHGVPELFAPHVLRAPDAVAVQVEGRSLTYAALEARANQLARHLLASGLRPEARVALCVERGLGLVVGMLGILKAGGCYVPMDPAYPRPRLAFMFEDAGICAVVAQQELLGALPVHSLPTVCLDSDAAVLDRQSVLPPEGVVVDPEQLAYVLYTSGSTGRPKGVGITHHSIAHLVRDTNYVRLTPDDCMVQAGTPSFDLATFEVWGALLNGARLVILPRDVTLSPRELARTLREVGATTALFATALFHTVAREVPDAFATMRVVLFAGEAANADAARGVLRAEPPGRLVNLYGPTETTVGVTTHDLVDLLEHATSVPIGRPMTRVQTYVLDAHGQPVPVGVPGELYLGGDGLARGYLGRPELTAERFVPSPFGDVPGARLYRTGDRVRWLPEGTLDFLGRIDTQVKLRGFRIELSEVEAILRQHPSVKAAVAGVLDGGAGDPRLVAWYVPGTPVDAAELRAFVSERLPAPLVPSAFVSLEALPLTPVGKVDRKALPSPDARSVAAGPSAPEHLSFFQKRIATLFQDLLRLETVGLHDDFFVIGGHSLLATQLISRLRTTFGVELPLRALFDAPTVARLTDRVEAQLLSRVTGPAIPALVPTSRERDLPLSFAQQRLWVVEQLRPGGSHYNVPTALRLEGTLDTEALRRALEFVVTRHEALRSTFAMKDGQPVQTVHPASAWDLPVTDLSAVDGERREEEARRISVEEAARPFDLGRGPLLRTRLLRLEEGAHVLLLCMHHIVSDGWSLGVLVREVVAGYEAFSSGRTPVLPALPVQYADFAVWQRSWLQGDVLAQQVAWWKQHLAGAPRVLELPTDKVRPALQSTHGALLPVHLPSESVERLVALGRKEGATPYMALLAVWQVLLSRYSRQEELLVGSPIAGREYGELEGLVGFFVNTLVLRGRVRSGDTFRTLLAQVRSSTLSAFEHQGLPFEKLVEELQVDRDLSRNPLVQAVFALQNAPTGELKAPGLTLRPVPVDNATARFDLGLLLHEAPDGLRGVLEYSTDLFERSTVERLIGHLRTLLDAVVADPDVALSRLEWLTAEERRQVLTTWNATGVDYPRESNLAERFAHQVALRPESIALEFGDTRLTYAQLDARANALGHVLRSLGVGPDALVAVCLERSVELIVTLLAILKAGGAYVPLDAAYPARRLSLMVEDAPPRLLVTTRSLRSTLSIPDAVPCLFVEEQSLEGQPTTAPDVVISARNLAYVDFTSGSTGRPKGVAVEHRGVLRLLHGAAWGRFAPDESFLLIAPLSFDASTLEIWGPLLSGGRLVVFPPQPPTDLELLGQVLRRHGVTSLYLSAGLFAQVVDVKLEVLRGLRQLFVGGDVLSPTHTRRVVETLGLPVVNGYGPTEATVFTCCLRMERPEDVTGDLLPIGPPVSNTRVYVVDGALRPVPVGVPGELLIGGDGLARGYLSRPELTAEHFVPDPFATSEGERVYRTGDLVRWRADGSLDFLGRIDSQVKVRGYRIELSEVEAALKGWRPALADAAVLVREDVPGDKRLVAYVVPTVAGVLDVQALREHLRQRLPEYMVPTAFVTLPALPLTPNGKLDRKALPEPDAASTARKGRFVEPASPLEDQLSAIWARELGARRIGVHDHFFEDLGGTSLTVVRVSHRLREALQRDVPVVWLFEHPTVHALAQRLEREGTKAVAPLAEPAAPRPTPTAAAVSAPALILTASPGPTLGQSAPAPTFSTTAAPAPSSGVSPGTSEKAPTPALPSGAIAIVGMSGRFPGATSVDEFWKNLREGVESISRFSPEELEHLPGLPPGVELWQHPGFVPAQGVLADIDQFDPAFFDMSLREAQWTDPQQRLFLQCAWAALEDAGIDPSRFSGVISLFAGANESGYANEVRQHLPLDSAAFFELFGTATYQSLPTKVSYKLGLTGESMLVYTACSTGLVAVHVACQNLLTGLSDVALAGATRLSVPQRTGYVHQEGMIYSPDGHCRAFDAQGKGTVSGSGVAAVVLKRLEDAVRDGDPIHAVIRATAVNNDGRNKSGFTAPSVQGQSAVITQALNRSGVAPRDIGYVEAHGTATPLGDPIEVAALQRAYGLGTEHRGTIALASLKTNVGHLDTVAGIAGLIKVALSLREGEIPPSLHFEQPNPQIDFDSGPFFVNTRLRPWPRGETPRRAAVSSFGVGGTNAHAVLEEAPVAPSGPTSRSHQLFVLSARSPEALEAAALKLAAHVLANRAPEALEAASLKLAQQVLSARSSEALEAVAKQLALHVLSARSPGALEALSSQFSVQVSGAETTLADTAYTQAVGRRAFEYRRTVVARDAEDLAKQLRKSITPVRVKDVEAARRKRVAFVFSGQGSQQLGMGRELSESLPAFRAHVDTCLALLEEPLRARVEALLRPGREADGAVLADTRVALPALFTVQVALARLWQDWGIVPHAVLGHSFGEYAAACVAGVLSLPEALRLAVVRGELMHRLPPGAMLGVALPATDVQPLLSGRLTLAAINAPDRCVVSGPVEEVERFQALLQQRKAGAVRMPSPHAFHSADVEPLMGELARVVATLQRHEPSVRYVSSLTGAVARPGELASADYWATQMRQPVRFTDAVGSLLEEGCSVLLEVGPGQDLTPLMRACLGEDKERVKALASLRRGGATTEQSGLLQCVGELWTSGLEVDWSAFYAHEQRRRVHLPTYTFLRKRCWVEPRGQDGAPSAAKPSGRPPEVASATSATPASALPTVTPALPRAPEGHAVPTPADPVPVNVPAARAPTAHPPLEPASVSVPSGREDAPRGDVELRIATLWRERLGMDFVGRDDNFLELGGNSLMAAQLLNQLRDTFHVQVPLAALFEAPTVAGLASRIEPLLLNTPCLLYTA</sequence>
<dbReference type="InterPro" id="IPR016036">
    <property type="entry name" value="Malonyl_transacylase_ACP-bd"/>
</dbReference>
<dbReference type="InterPro" id="IPR045851">
    <property type="entry name" value="AMP-bd_C_sf"/>
</dbReference>
<evidence type="ECO:0000256" key="5">
    <source>
        <dbReference type="ARBA" id="ARBA00029443"/>
    </source>
</evidence>
<proteinExistence type="inferred from homology"/>
<dbReference type="PROSITE" id="PS00012">
    <property type="entry name" value="PHOSPHOPANTETHEINE"/>
    <property type="match status" value="3"/>
</dbReference>
<evidence type="ECO:0000256" key="6">
    <source>
        <dbReference type="SAM" id="MobiDB-lite"/>
    </source>
</evidence>
<dbReference type="CDD" id="cd00833">
    <property type="entry name" value="PKS"/>
    <property type="match status" value="1"/>
</dbReference>
<dbReference type="PROSITE" id="PS00606">
    <property type="entry name" value="KS3_1"/>
    <property type="match status" value="1"/>
</dbReference>
<dbReference type="Pfam" id="PF13193">
    <property type="entry name" value="AMP-binding_C"/>
    <property type="match status" value="4"/>
</dbReference>
<dbReference type="SUPFAM" id="SSF53901">
    <property type="entry name" value="Thiolase-like"/>
    <property type="match status" value="1"/>
</dbReference>
<dbReference type="InterPro" id="IPR010071">
    <property type="entry name" value="AA_adenyl_dom"/>
</dbReference>
<evidence type="ECO:0000256" key="3">
    <source>
        <dbReference type="ARBA" id="ARBA00022553"/>
    </source>
</evidence>
<dbReference type="InterPro" id="IPR001242">
    <property type="entry name" value="Condensation_dom"/>
</dbReference>
<dbReference type="InterPro" id="IPR014043">
    <property type="entry name" value="Acyl_transferase_dom"/>
</dbReference>
<dbReference type="InterPro" id="IPR014030">
    <property type="entry name" value="Ketoacyl_synth_N"/>
</dbReference>
<name>A0ABX9QEL4_9BACT</name>
<dbReference type="SMART" id="SM00823">
    <property type="entry name" value="PKS_PP"/>
    <property type="match status" value="5"/>
</dbReference>
<dbReference type="Pfam" id="PF16197">
    <property type="entry name" value="KAsynt_C_assoc"/>
    <property type="match status" value="1"/>
</dbReference>
<feature type="domain" description="Carrier" evidence="7">
    <location>
        <begin position="989"/>
        <end position="1064"/>
    </location>
</feature>
<evidence type="ECO:0000313" key="9">
    <source>
        <dbReference type="EMBL" id="RKI05864.1"/>
    </source>
</evidence>
<evidence type="ECO:0000256" key="1">
    <source>
        <dbReference type="ARBA" id="ARBA00001957"/>
    </source>
</evidence>
<feature type="non-terminal residue" evidence="9">
    <location>
        <position position="5428"/>
    </location>
</feature>
<dbReference type="EMBL" id="RAWI01000168">
    <property type="protein sequence ID" value="RKI05864.1"/>
    <property type="molecule type" value="Genomic_DNA"/>
</dbReference>
<dbReference type="InterPro" id="IPR020806">
    <property type="entry name" value="PKS_PP-bd"/>
</dbReference>
<gene>
    <name evidence="9" type="ORF">D7Y13_21515</name>
</gene>
<dbReference type="InterPro" id="IPR020845">
    <property type="entry name" value="AMP-binding_CS"/>
</dbReference>
<keyword evidence="4" id="KW-0808">Transferase</keyword>
<dbReference type="InterPro" id="IPR025110">
    <property type="entry name" value="AMP-bd_C"/>
</dbReference>
<keyword evidence="3" id="KW-0597">Phosphoprotein</keyword>
<dbReference type="PANTHER" id="PTHR45527">
    <property type="entry name" value="NONRIBOSOMAL PEPTIDE SYNTHETASE"/>
    <property type="match status" value="1"/>
</dbReference>
<accession>A0ABX9QEL4</accession>
<dbReference type="InterPro" id="IPR009081">
    <property type="entry name" value="PP-bd_ACP"/>
</dbReference>
<feature type="domain" description="Carrier" evidence="7">
    <location>
        <begin position="3111"/>
        <end position="3186"/>
    </location>
</feature>
<feature type="domain" description="Carrier" evidence="7">
    <location>
        <begin position="5343"/>
        <end position="5418"/>
    </location>
</feature>
<dbReference type="InterPro" id="IPR006162">
    <property type="entry name" value="Ppantetheine_attach_site"/>
</dbReference>
<feature type="region of interest" description="Disordered" evidence="6">
    <location>
        <begin position="5260"/>
        <end position="5344"/>
    </location>
</feature>
<dbReference type="InterPro" id="IPR016035">
    <property type="entry name" value="Acyl_Trfase/lysoPLipase"/>
</dbReference>
<dbReference type="Pfam" id="PF00668">
    <property type="entry name" value="Condensation"/>
    <property type="match status" value="4"/>
</dbReference>
<dbReference type="Gene3D" id="3.40.47.10">
    <property type="match status" value="1"/>
</dbReference>
<dbReference type="SUPFAM" id="SSF56801">
    <property type="entry name" value="Acetyl-CoA synthetase-like"/>
    <property type="match status" value="4"/>
</dbReference>
<dbReference type="Gene3D" id="3.40.366.10">
    <property type="entry name" value="Malonyl-Coenzyme A Acyl Carrier Protein, domain 2"/>
    <property type="match status" value="1"/>
</dbReference>
<feature type="domain" description="Carrier" evidence="7">
    <location>
        <begin position="2049"/>
        <end position="2124"/>
    </location>
</feature>
<dbReference type="InterPro" id="IPR014031">
    <property type="entry name" value="Ketoacyl_synth_C"/>
</dbReference>
<dbReference type="InterPro" id="IPR016039">
    <property type="entry name" value="Thiolase-like"/>
</dbReference>
<dbReference type="Pfam" id="PF02801">
    <property type="entry name" value="Ketoacyl-synt_C"/>
    <property type="match status" value="1"/>
</dbReference>
<evidence type="ECO:0000259" key="7">
    <source>
        <dbReference type="PROSITE" id="PS50075"/>
    </source>
</evidence>
<comment type="similarity">
    <text evidence="5">In the C-terminal section; belongs to the NRP synthetase family.</text>
</comment>
<dbReference type="Pfam" id="PF00698">
    <property type="entry name" value="Acyl_transf_1"/>
    <property type="match status" value="1"/>
</dbReference>
<dbReference type="SUPFAM" id="SSF52777">
    <property type="entry name" value="CoA-dependent acyltransferases"/>
    <property type="match status" value="8"/>
</dbReference>
<dbReference type="SMART" id="SM00827">
    <property type="entry name" value="PKS_AT"/>
    <property type="match status" value="1"/>
</dbReference>
<dbReference type="Proteomes" id="UP000278907">
    <property type="component" value="Unassembled WGS sequence"/>
</dbReference>
<evidence type="ECO:0000313" key="10">
    <source>
        <dbReference type="Proteomes" id="UP000278907"/>
    </source>
</evidence>
<feature type="domain" description="Carrier" evidence="7">
    <location>
        <begin position="4175"/>
        <end position="4251"/>
    </location>
</feature>
<dbReference type="NCBIfam" id="TIGR01733">
    <property type="entry name" value="AA-adenyl-dom"/>
    <property type="match status" value="4"/>
</dbReference>
<dbReference type="Gene3D" id="3.30.559.10">
    <property type="entry name" value="Chloramphenicol acetyltransferase-like domain"/>
    <property type="match status" value="4"/>
</dbReference>
<dbReference type="PROSITE" id="PS52004">
    <property type="entry name" value="KS3_2"/>
    <property type="match status" value="1"/>
</dbReference>
<feature type="compositionally biased region" description="Low complexity" evidence="6">
    <location>
        <begin position="4291"/>
        <end position="4314"/>
    </location>
</feature>
<feature type="compositionally biased region" description="Low complexity" evidence="6">
    <location>
        <begin position="5305"/>
        <end position="5324"/>
    </location>
</feature>
<dbReference type="SUPFAM" id="SSF52151">
    <property type="entry name" value="FabD/lysophospholipase-like"/>
    <property type="match status" value="1"/>
</dbReference>
<keyword evidence="10" id="KW-1185">Reference proteome</keyword>
<dbReference type="CDD" id="cd19531">
    <property type="entry name" value="LCL_NRPS-like"/>
    <property type="match status" value="4"/>
</dbReference>
<dbReference type="Gene3D" id="1.10.1200.10">
    <property type="entry name" value="ACP-like"/>
    <property type="match status" value="5"/>
</dbReference>
<dbReference type="Gene3D" id="2.30.38.10">
    <property type="entry name" value="Luciferase, Domain 3"/>
    <property type="match status" value="4"/>
</dbReference>
<dbReference type="InterPro" id="IPR001227">
    <property type="entry name" value="Ac_transferase_dom_sf"/>
</dbReference>
<dbReference type="Pfam" id="PF00109">
    <property type="entry name" value="ketoacyl-synt"/>
    <property type="match status" value="1"/>
</dbReference>
<keyword evidence="2" id="KW-0596">Phosphopantetheine</keyword>
<dbReference type="Gene3D" id="3.30.70.3290">
    <property type="match status" value="1"/>
</dbReference>
<comment type="caution">
    <text evidence="9">The sequence shown here is derived from an EMBL/GenBank/DDBJ whole genome shotgun (WGS) entry which is preliminary data.</text>
</comment>
<organism evidence="9 10">
    <name type="scientific">Corallococcus praedator</name>
    <dbReference type="NCBI Taxonomy" id="2316724"/>
    <lineage>
        <taxon>Bacteria</taxon>
        <taxon>Pseudomonadati</taxon>
        <taxon>Myxococcota</taxon>
        <taxon>Myxococcia</taxon>
        <taxon>Myxococcales</taxon>
        <taxon>Cystobacterineae</taxon>
        <taxon>Myxococcaceae</taxon>
        <taxon>Corallococcus</taxon>
    </lineage>
</organism>
<protein>
    <submittedName>
        <fullName evidence="9">Amino acid adenylation domain-containing protein</fullName>
    </submittedName>
</protein>
<dbReference type="Gene3D" id="3.30.559.30">
    <property type="entry name" value="Nonribosomal peptide synthetase, condensation domain"/>
    <property type="match status" value="4"/>
</dbReference>
<dbReference type="Gene3D" id="3.40.50.980">
    <property type="match status" value="8"/>
</dbReference>
<dbReference type="PROSITE" id="PS00455">
    <property type="entry name" value="AMP_BINDING"/>
    <property type="match status" value="4"/>
</dbReference>
<dbReference type="InterPro" id="IPR000873">
    <property type="entry name" value="AMP-dep_synth/lig_dom"/>
</dbReference>
<dbReference type="SUPFAM" id="SSF55048">
    <property type="entry name" value="Probable ACP-binding domain of malonyl-CoA ACP transacylase"/>
    <property type="match status" value="1"/>
</dbReference>